<proteinExistence type="predicted"/>
<dbReference type="AlphaFoldDB" id="A0A8J8T795"/>
<accession>A0A8J8T795</accession>
<keyword evidence="3" id="KW-1185">Reference proteome</keyword>
<evidence type="ECO:0000256" key="1">
    <source>
        <dbReference type="SAM" id="MobiDB-lite"/>
    </source>
</evidence>
<name>A0A8J8T795_HALGN</name>
<feature type="compositionally biased region" description="Basic residues" evidence="1">
    <location>
        <begin position="143"/>
        <end position="157"/>
    </location>
</feature>
<dbReference type="Proteomes" id="UP000785679">
    <property type="component" value="Unassembled WGS sequence"/>
</dbReference>
<feature type="compositionally biased region" description="Polar residues" evidence="1">
    <location>
        <begin position="1"/>
        <end position="10"/>
    </location>
</feature>
<evidence type="ECO:0000313" key="2">
    <source>
        <dbReference type="EMBL" id="TNV84081.1"/>
    </source>
</evidence>
<comment type="caution">
    <text evidence="2">The sequence shown here is derived from an EMBL/GenBank/DDBJ whole genome shotgun (WGS) entry which is preliminary data.</text>
</comment>
<sequence length="157" mass="17609">MWKSNNSEAQQGAAPVQTPPREMQKPSLLESGQEIVEEEGLADELKRKADEEESEENNSFSDEVHPKKRVRQISPEPQENILSSPTRDVFLQSTNTIQIPAIQDNESLSSKQSTPQKNHPDSGKSSSKENAPKLLLKCDNLPPRKRGRPKGSKNKRK</sequence>
<protein>
    <submittedName>
        <fullName evidence="2">Uncharacterized protein</fullName>
    </submittedName>
</protein>
<evidence type="ECO:0000313" key="3">
    <source>
        <dbReference type="Proteomes" id="UP000785679"/>
    </source>
</evidence>
<feature type="compositionally biased region" description="Polar residues" evidence="1">
    <location>
        <begin position="75"/>
        <end position="117"/>
    </location>
</feature>
<gene>
    <name evidence="2" type="ORF">FGO68_gene3209</name>
</gene>
<reference evidence="2" key="1">
    <citation type="submission" date="2019-06" db="EMBL/GenBank/DDBJ databases">
        <authorList>
            <person name="Zheng W."/>
        </authorList>
    </citation>
    <scope>NUCLEOTIDE SEQUENCE</scope>
    <source>
        <strain evidence="2">QDHG01</strain>
    </source>
</reference>
<feature type="region of interest" description="Disordered" evidence="1">
    <location>
        <begin position="1"/>
        <end position="157"/>
    </location>
</feature>
<organism evidence="2 3">
    <name type="scientific">Halteria grandinella</name>
    <dbReference type="NCBI Taxonomy" id="5974"/>
    <lineage>
        <taxon>Eukaryota</taxon>
        <taxon>Sar</taxon>
        <taxon>Alveolata</taxon>
        <taxon>Ciliophora</taxon>
        <taxon>Intramacronucleata</taxon>
        <taxon>Spirotrichea</taxon>
        <taxon>Stichotrichia</taxon>
        <taxon>Sporadotrichida</taxon>
        <taxon>Halteriidae</taxon>
        <taxon>Halteria</taxon>
    </lineage>
</organism>
<dbReference type="EMBL" id="RRYP01003160">
    <property type="protein sequence ID" value="TNV84081.1"/>
    <property type="molecule type" value="Genomic_DNA"/>
</dbReference>
<feature type="compositionally biased region" description="Basic and acidic residues" evidence="1">
    <location>
        <begin position="118"/>
        <end position="131"/>
    </location>
</feature>